<feature type="compositionally biased region" description="Polar residues" evidence="1">
    <location>
        <begin position="214"/>
        <end position="234"/>
    </location>
</feature>
<accession>A0ABR0EEE7</accession>
<keyword evidence="4" id="KW-1185">Reference proteome</keyword>
<dbReference type="EMBL" id="JAXOVC010000007">
    <property type="protein sequence ID" value="KAK4499578.1"/>
    <property type="molecule type" value="Genomic_DNA"/>
</dbReference>
<reference evidence="3 4" key="1">
    <citation type="journal article" date="2023" name="G3 (Bethesda)">
        <title>A chromosome-level genome assembly of Zasmidium syzygii isolated from banana leaves.</title>
        <authorList>
            <person name="van Westerhoven A.C."/>
            <person name="Mehrabi R."/>
            <person name="Talebi R."/>
            <person name="Steentjes M.B.F."/>
            <person name="Corcolon B."/>
            <person name="Chong P.A."/>
            <person name="Kema G.H.J."/>
            <person name="Seidl M.F."/>
        </authorList>
    </citation>
    <scope>NUCLEOTIDE SEQUENCE [LARGE SCALE GENOMIC DNA]</scope>
    <source>
        <strain evidence="3 4">P124</strain>
    </source>
</reference>
<dbReference type="Pfam" id="PF00581">
    <property type="entry name" value="Rhodanese"/>
    <property type="match status" value="1"/>
</dbReference>
<dbReference type="Gene3D" id="3.40.250.10">
    <property type="entry name" value="Rhodanese-like domain"/>
    <property type="match status" value="1"/>
</dbReference>
<feature type="compositionally biased region" description="Low complexity" evidence="1">
    <location>
        <begin position="295"/>
        <end position="315"/>
    </location>
</feature>
<feature type="region of interest" description="Disordered" evidence="1">
    <location>
        <begin position="183"/>
        <end position="333"/>
    </location>
</feature>
<proteinExistence type="predicted"/>
<feature type="domain" description="Rhodanese" evidence="2">
    <location>
        <begin position="24"/>
        <end position="116"/>
    </location>
</feature>
<evidence type="ECO:0000313" key="3">
    <source>
        <dbReference type="EMBL" id="KAK4499578.1"/>
    </source>
</evidence>
<protein>
    <recommendedName>
        <fullName evidence="2">Rhodanese domain-containing protein</fullName>
    </recommendedName>
</protein>
<comment type="caution">
    <text evidence="3">The sequence shown here is derived from an EMBL/GenBank/DDBJ whole genome shotgun (WGS) entry which is preliminary data.</text>
</comment>
<evidence type="ECO:0000259" key="2">
    <source>
        <dbReference type="PROSITE" id="PS50206"/>
    </source>
</evidence>
<gene>
    <name evidence="3" type="ORF">PRZ48_010096</name>
</gene>
<sequence>MSNHTISTLQRISREKLADLVRSKNTGLAIIDVRDNDFIGGHIIGCQNVPTGTHDYKMPELVRTLKDKDTVVFHCVLSQQRGPASALKYLREKERLGATDEQKVYVLDGGFQKWQEKYWSHPNGTFTLDVEVPGRIPVMAFQPREFNNSHGMVQVYPAPSPTTGMMGLNVAVGPGVRVTIQRPRTSASNTSAAAQTSSKAPAPQQGGPAASSQKSPKQETITQQSKGVTDSVGSNDDKNARPHGSVRHQGIGSSSGSHGSQRQPMPSADVATQTITGAGSLQPTTKRVRFDDSVQSPAAGSAQPGAPQPASQSSSKLDSHAEADENSQQRNEE</sequence>
<evidence type="ECO:0000313" key="4">
    <source>
        <dbReference type="Proteomes" id="UP001305779"/>
    </source>
</evidence>
<name>A0ABR0EEE7_ZASCE</name>
<dbReference type="SMART" id="SM00450">
    <property type="entry name" value="RHOD"/>
    <property type="match status" value="1"/>
</dbReference>
<dbReference type="InterPro" id="IPR036873">
    <property type="entry name" value="Rhodanese-like_dom_sf"/>
</dbReference>
<dbReference type="Proteomes" id="UP001305779">
    <property type="component" value="Unassembled WGS sequence"/>
</dbReference>
<dbReference type="PANTHER" id="PTHR10828">
    <property type="entry name" value="M-PHASE INDUCER PHOSPHATASE DUAL SPECIFICITY PHOSPHATASE CDC25"/>
    <property type="match status" value="1"/>
</dbReference>
<feature type="compositionally biased region" description="Low complexity" evidence="1">
    <location>
        <begin position="183"/>
        <end position="213"/>
    </location>
</feature>
<dbReference type="InterPro" id="IPR001763">
    <property type="entry name" value="Rhodanese-like_dom"/>
</dbReference>
<feature type="compositionally biased region" description="Polar residues" evidence="1">
    <location>
        <begin position="270"/>
        <end position="285"/>
    </location>
</feature>
<organism evidence="3 4">
    <name type="scientific">Zasmidium cellare</name>
    <name type="common">Wine cellar mold</name>
    <name type="synonym">Racodium cellare</name>
    <dbReference type="NCBI Taxonomy" id="395010"/>
    <lineage>
        <taxon>Eukaryota</taxon>
        <taxon>Fungi</taxon>
        <taxon>Dikarya</taxon>
        <taxon>Ascomycota</taxon>
        <taxon>Pezizomycotina</taxon>
        <taxon>Dothideomycetes</taxon>
        <taxon>Dothideomycetidae</taxon>
        <taxon>Mycosphaerellales</taxon>
        <taxon>Mycosphaerellaceae</taxon>
        <taxon>Zasmidium</taxon>
    </lineage>
</organism>
<dbReference type="SUPFAM" id="SSF52821">
    <property type="entry name" value="Rhodanese/Cell cycle control phosphatase"/>
    <property type="match status" value="1"/>
</dbReference>
<dbReference type="PANTHER" id="PTHR10828:SF38">
    <property type="entry name" value="ARSENICAL-RESISTANCE PROTEIN 2-RELATED"/>
    <property type="match status" value="1"/>
</dbReference>
<evidence type="ECO:0000256" key="1">
    <source>
        <dbReference type="SAM" id="MobiDB-lite"/>
    </source>
</evidence>
<feature type="compositionally biased region" description="Low complexity" evidence="1">
    <location>
        <begin position="250"/>
        <end position="260"/>
    </location>
</feature>
<dbReference type="PROSITE" id="PS50206">
    <property type="entry name" value="RHODANESE_3"/>
    <property type="match status" value="1"/>
</dbReference>